<organism evidence="1 2">
    <name type="scientific">Cryptosporangium japonicum</name>
    <dbReference type="NCBI Taxonomy" id="80872"/>
    <lineage>
        <taxon>Bacteria</taxon>
        <taxon>Bacillati</taxon>
        <taxon>Actinomycetota</taxon>
        <taxon>Actinomycetes</taxon>
        <taxon>Cryptosporangiales</taxon>
        <taxon>Cryptosporangiaceae</taxon>
        <taxon>Cryptosporangium</taxon>
    </lineage>
</organism>
<comment type="caution">
    <text evidence="1">The sequence shown here is derived from an EMBL/GenBank/DDBJ whole genome shotgun (WGS) entry which is preliminary data.</text>
</comment>
<dbReference type="InterPro" id="IPR037883">
    <property type="entry name" value="Knr4/Smi1-like_sf"/>
</dbReference>
<dbReference type="Proteomes" id="UP001500967">
    <property type="component" value="Unassembled WGS sequence"/>
</dbReference>
<proteinExistence type="predicted"/>
<dbReference type="SUPFAM" id="SSF160631">
    <property type="entry name" value="SMI1/KNR4-like"/>
    <property type="match status" value="1"/>
</dbReference>
<protein>
    <submittedName>
        <fullName evidence="1">SMI1/KNR4 family protein</fullName>
    </submittedName>
</protein>
<gene>
    <name evidence="1" type="ORF">GCM10009539_06570</name>
</gene>
<evidence type="ECO:0000313" key="1">
    <source>
        <dbReference type="EMBL" id="GAA0224089.1"/>
    </source>
</evidence>
<dbReference type="Gene3D" id="3.40.1580.10">
    <property type="entry name" value="SMI1/KNR4-like"/>
    <property type="match status" value="1"/>
</dbReference>
<accession>A0ABP3D740</accession>
<name>A0ABP3D740_9ACTN</name>
<reference evidence="2" key="1">
    <citation type="journal article" date="2019" name="Int. J. Syst. Evol. Microbiol.">
        <title>The Global Catalogue of Microorganisms (GCM) 10K type strain sequencing project: providing services to taxonomists for standard genome sequencing and annotation.</title>
        <authorList>
            <consortium name="The Broad Institute Genomics Platform"/>
            <consortium name="The Broad Institute Genome Sequencing Center for Infectious Disease"/>
            <person name="Wu L."/>
            <person name="Ma J."/>
        </authorList>
    </citation>
    <scope>NUCLEOTIDE SEQUENCE [LARGE SCALE GENOMIC DNA]</scope>
    <source>
        <strain evidence="2">JCM 10425</strain>
    </source>
</reference>
<evidence type="ECO:0000313" key="2">
    <source>
        <dbReference type="Proteomes" id="UP001500967"/>
    </source>
</evidence>
<keyword evidence="2" id="KW-1185">Reference proteome</keyword>
<sequence length="112" mass="12232">MASIEHLISLTDPAYQQWLDVLDDDHGIDSGVVLYSRQTLPERNTTFEVAEYAPGYLMIGDDSGGYGFLLACTSTPGPVFHSDLGSLQLDGFLHVADTFSEWRATGFSLPTT</sequence>
<dbReference type="RefSeq" id="WP_344647211.1">
    <property type="nucleotide sequence ID" value="NZ_BAAAGX010000004.1"/>
</dbReference>
<dbReference type="EMBL" id="BAAAGX010000004">
    <property type="protein sequence ID" value="GAA0224089.1"/>
    <property type="molecule type" value="Genomic_DNA"/>
</dbReference>